<reference evidence="3" key="1">
    <citation type="submission" date="2018-05" db="EMBL/GenBank/DDBJ databases">
        <title>Ignatzschineria dubaiensis sp. nov., isolated from necrotic foot tissues of dromedaries (Camelus dromedarius) and associated maggots in Dubai, United Arab Emirates.</title>
        <authorList>
            <person name="Tsang C.C."/>
            <person name="Tang J.Y.M."/>
            <person name="Fong J.Y.H."/>
            <person name="Kinne J."/>
            <person name="Lee H.H."/>
            <person name="Joseph M."/>
            <person name="Jose S."/>
            <person name="Schuster R.K."/>
            <person name="Tang Y."/>
            <person name="Sivakumar S."/>
            <person name="Chen J.H.K."/>
            <person name="Teng J.L.L."/>
            <person name="Lau S.K.P."/>
            <person name="Wernery U."/>
            <person name="Woo P.C.Y."/>
        </authorList>
    </citation>
    <scope>NUCLEOTIDE SEQUENCE [LARGE SCALE GENOMIC DNA]</scope>
    <source>
        <strain evidence="3">KCTC 22644</strain>
    </source>
</reference>
<evidence type="ECO:0000313" key="2">
    <source>
        <dbReference type="EMBL" id="PWD81818.1"/>
    </source>
</evidence>
<gene>
    <name evidence="2" type="ORF">DC083_01085</name>
</gene>
<evidence type="ECO:0000313" key="3">
    <source>
        <dbReference type="Proteomes" id="UP000245020"/>
    </source>
</evidence>
<dbReference type="EMBL" id="QEWQ01000001">
    <property type="protein sequence ID" value="PWD81818.1"/>
    <property type="molecule type" value="Genomic_DNA"/>
</dbReference>
<keyword evidence="3" id="KW-1185">Reference proteome</keyword>
<accession>A0A2U2AGN5</accession>
<dbReference type="Proteomes" id="UP000245020">
    <property type="component" value="Unassembled WGS sequence"/>
</dbReference>
<organism evidence="2 3">
    <name type="scientific">Ignatzschineria ureiclastica</name>
    <dbReference type="NCBI Taxonomy" id="472582"/>
    <lineage>
        <taxon>Bacteria</taxon>
        <taxon>Pseudomonadati</taxon>
        <taxon>Pseudomonadota</taxon>
        <taxon>Gammaproteobacteria</taxon>
        <taxon>Cardiobacteriales</taxon>
        <taxon>Ignatzschineriaceae</taxon>
        <taxon>Ignatzschineria</taxon>
    </lineage>
</organism>
<feature type="region of interest" description="Disordered" evidence="1">
    <location>
        <begin position="1"/>
        <end position="29"/>
    </location>
</feature>
<protein>
    <submittedName>
        <fullName evidence="2">Uncharacterized protein</fullName>
    </submittedName>
</protein>
<proteinExistence type="predicted"/>
<sequence>MRMAIYNMTVKAGQSTSSKKARQENNRENAQSVLGTHWQILANKPYKIAKSIAYFQAQSLAY</sequence>
<dbReference type="AlphaFoldDB" id="A0A2U2AGN5"/>
<comment type="caution">
    <text evidence="2">The sequence shown here is derived from an EMBL/GenBank/DDBJ whole genome shotgun (WGS) entry which is preliminary data.</text>
</comment>
<evidence type="ECO:0000256" key="1">
    <source>
        <dbReference type="SAM" id="MobiDB-lite"/>
    </source>
</evidence>
<name>A0A2U2AGN5_9GAMM</name>